<name>A0A060RMY3_PLARE</name>
<evidence type="ECO:0000259" key="8">
    <source>
        <dbReference type="Pfam" id="PF01529"/>
    </source>
</evidence>
<dbReference type="Proteomes" id="UP000027581">
    <property type="component" value="Unassembled WGS sequence"/>
</dbReference>
<evidence type="ECO:0000313" key="9">
    <source>
        <dbReference type="EMBL" id="CDO62261.1"/>
    </source>
</evidence>
<dbReference type="PhylomeDB" id="A0A060RMY3"/>
<dbReference type="VEuPathDB" id="PlasmoDB:PRCDC_0202000"/>
<comment type="domain">
    <text evidence="7">The DHHC domain is required for palmitoyltransferase activity.</text>
</comment>
<feature type="transmembrane region" description="Helical" evidence="7">
    <location>
        <begin position="21"/>
        <end position="42"/>
    </location>
</feature>
<proteinExistence type="inferred from homology"/>
<dbReference type="VEuPathDB" id="PlasmoDB:PRG01_0202200"/>
<dbReference type="PANTHER" id="PTHR22883">
    <property type="entry name" value="ZINC FINGER DHHC DOMAIN CONTAINING PROTEIN"/>
    <property type="match status" value="1"/>
</dbReference>
<dbReference type="InterPro" id="IPR001594">
    <property type="entry name" value="Palmitoyltrfase_DHHC"/>
</dbReference>
<dbReference type="GO" id="GO:0019706">
    <property type="term" value="F:protein-cysteine S-palmitoyltransferase activity"/>
    <property type="evidence" value="ECO:0007669"/>
    <property type="project" value="UniProtKB-EC"/>
</dbReference>
<reference evidence="9" key="2">
    <citation type="submission" date="2014-05" db="EMBL/GenBank/DDBJ databases">
        <title>The genome sequences of chimpanzee malaria parasites reveal the path to human adaptation.</title>
        <authorList>
            <person name="Otto T.D."/>
            <person name="Rayner J.C."/>
            <person name="Boehme U."/>
            <person name="Pain A."/>
            <person name="Spottiswoode N."/>
            <person name="Sanders M."/>
            <person name="Quail M."/>
            <person name="Ollomo B."/>
            <person name="Renaud F."/>
            <person name="Thomas A.W."/>
            <person name="Prugnolle F."/>
            <person name="Conway D.J."/>
            <person name="Newbold C."/>
            <person name="Berriman M."/>
        </authorList>
    </citation>
    <scope>NUCLEOTIDE SEQUENCE [LARGE SCALE GENOMIC DNA]</scope>
    <source>
        <strain evidence="9">CDC</strain>
    </source>
</reference>
<comment type="similarity">
    <text evidence="7">Belongs to the DHHC palmitoyltransferase family.</text>
</comment>
<evidence type="ECO:0000256" key="5">
    <source>
        <dbReference type="ARBA" id="ARBA00023136"/>
    </source>
</evidence>
<comment type="subcellular location">
    <subcellularLocation>
        <location evidence="1">Membrane</location>
        <topology evidence="1">Multi-pass membrane protein</topology>
    </subcellularLocation>
</comment>
<keyword evidence="2 7" id="KW-0808">Transferase</keyword>
<organism evidence="9 10">
    <name type="scientific">Plasmodium reichenowi</name>
    <dbReference type="NCBI Taxonomy" id="5854"/>
    <lineage>
        <taxon>Eukaryota</taxon>
        <taxon>Sar</taxon>
        <taxon>Alveolata</taxon>
        <taxon>Apicomplexa</taxon>
        <taxon>Aconoidasida</taxon>
        <taxon>Haemosporida</taxon>
        <taxon>Plasmodiidae</taxon>
        <taxon>Plasmodium</taxon>
        <taxon>Plasmodium (Laverania)</taxon>
    </lineage>
</organism>
<dbReference type="GO" id="GO:0016020">
    <property type="term" value="C:membrane"/>
    <property type="evidence" value="ECO:0007669"/>
    <property type="project" value="UniProtKB-SubCell"/>
</dbReference>
<comment type="catalytic activity">
    <reaction evidence="7">
        <text>L-cysteinyl-[protein] + hexadecanoyl-CoA = S-hexadecanoyl-L-cysteinyl-[protein] + CoA</text>
        <dbReference type="Rhea" id="RHEA:36683"/>
        <dbReference type="Rhea" id="RHEA-COMP:10131"/>
        <dbReference type="Rhea" id="RHEA-COMP:11032"/>
        <dbReference type="ChEBI" id="CHEBI:29950"/>
        <dbReference type="ChEBI" id="CHEBI:57287"/>
        <dbReference type="ChEBI" id="CHEBI:57379"/>
        <dbReference type="ChEBI" id="CHEBI:74151"/>
        <dbReference type="EC" id="2.3.1.225"/>
    </reaction>
</comment>
<keyword evidence="5 7" id="KW-0472">Membrane</keyword>
<keyword evidence="4 7" id="KW-1133">Transmembrane helix</keyword>
<keyword evidence="6 7" id="KW-0012">Acyltransferase</keyword>
<feature type="transmembrane region" description="Helical" evidence="7">
    <location>
        <begin position="209"/>
        <end position="235"/>
    </location>
</feature>
<dbReference type="EMBL" id="HG810763">
    <property type="protein sequence ID" value="CDO62261.1"/>
    <property type="molecule type" value="Genomic_DNA"/>
</dbReference>
<sequence length="287" mass="34821">MNMLKEGKHWILYKFSRFIQIFYFFYLFSGCLIIYFETHFILDQYYRIPYIRFFCIFLFIFGIASFFLCSLSDPGKISFNGLDKHLEYYSYDEIIFYTNTKCKTCNIIKPARSKHCSYCSSCISRYDHHCFLLNNCIGGYNNMYYLVFLHMHIIITFYSTYITFLTLYSIIIYEHLLEATFINEENNEIIPFSYLTIVNYLFYKCSGTFSLFIISIFSFFFLFFYFLNIIYFSLFNNITQNELTKYRKLENNSGQINTEFYNKGFIKNVKDLLFYKKNIKNFIKKKL</sequence>
<dbReference type="PROSITE" id="PS50216">
    <property type="entry name" value="DHHC"/>
    <property type="match status" value="1"/>
</dbReference>
<keyword evidence="3 7" id="KW-0812">Transmembrane</keyword>
<evidence type="ECO:0000256" key="1">
    <source>
        <dbReference type="ARBA" id="ARBA00004141"/>
    </source>
</evidence>
<feature type="domain" description="Palmitoyltransferase DHHC" evidence="8">
    <location>
        <begin position="97"/>
        <end position="245"/>
    </location>
</feature>
<evidence type="ECO:0000256" key="7">
    <source>
        <dbReference type="RuleBase" id="RU079119"/>
    </source>
</evidence>
<dbReference type="Pfam" id="PF01529">
    <property type="entry name" value="DHHC"/>
    <property type="match status" value="1"/>
</dbReference>
<evidence type="ECO:0000256" key="3">
    <source>
        <dbReference type="ARBA" id="ARBA00022692"/>
    </source>
</evidence>
<dbReference type="PROSITE" id="PS51257">
    <property type="entry name" value="PROKAR_LIPOPROTEIN"/>
    <property type="match status" value="1"/>
</dbReference>
<keyword evidence="10" id="KW-1185">Reference proteome</keyword>
<reference evidence="9" key="1">
    <citation type="submission" date="2014-01" db="EMBL/GenBank/DDBJ databases">
        <authorList>
            <person name="Aslett M."/>
        </authorList>
    </citation>
    <scope>NUCLEOTIDE SEQUENCE</scope>
    <source>
        <strain evidence="9">CDC</strain>
    </source>
</reference>
<dbReference type="PANTHER" id="PTHR22883:SF483">
    <property type="entry name" value="PALMITOYLTRANSFERASE"/>
    <property type="match status" value="1"/>
</dbReference>
<dbReference type="GO" id="GO:0006612">
    <property type="term" value="P:protein targeting to membrane"/>
    <property type="evidence" value="ECO:0007669"/>
    <property type="project" value="TreeGrafter"/>
</dbReference>
<dbReference type="AlphaFoldDB" id="A0A060RMY3"/>
<dbReference type="InterPro" id="IPR039859">
    <property type="entry name" value="PFA4/ZDH16/20/ERF2-like"/>
</dbReference>
<evidence type="ECO:0000256" key="4">
    <source>
        <dbReference type="ARBA" id="ARBA00022989"/>
    </source>
</evidence>
<evidence type="ECO:0000256" key="2">
    <source>
        <dbReference type="ARBA" id="ARBA00022679"/>
    </source>
</evidence>
<dbReference type="GO" id="GO:0005783">
    <property type="term" value="C:endoplasmic reticulum"/>
    <property type="evidence" value="ECO:0007669"/>
    <property type="project" value="TreeGrafter"/>
</dbReference>
<dbReference type="EC" id="2.3.1.225" evidence="7"/>
<gene>
    <name evidence="9" type="primary">DHHC12</name>
    <name evidence="9" type="ORF">PRCDC_0202000</name>
</gene>
<feature type="transmembrane region" description="Helical" evidence="7">
    <location>
        <begin position="48"/>
        <end position="69"/>
    </location>
</feature>
<accession>A0A060RMY3</accession>
<dbReference type="GO" id="GO:0005794">
    <property type="term" value="C:Golgi apparatus"/>
    <property type="evidence" value="ECO:0007669"/>
    <property type="project" value="TreeGrafter"/>
</dbReference>
<protein>
    <recommendedName>
        <fullName evidence="7">Palmitoyltransferase</fullName>
        <ecNumber evidence="7">2.3.1.225</ecNumber>
    </recommendedName>
</protein>
<feature type="transmembrane region" description="Helical" evidence="7">
    <location>
        <begin position="144"/>
        <end position="171"/>
    </location>
</feature>
<evidence type="ECO:0000313" key="10">
    <source>
        <dbReference type="Proteomes" id="UP000027581"/>
    </source>
</evidence>
<evidence type="ECO:0000256" key="6">
    <source>
        <dbReference type="ARBA" id="ARBA00023315"/>
    </source>
</evidence>